<keyword evidence="12" id="KW-1185">Reference proteome</keyword>
<dbReference type="RefSeq" id="WP_114695370.1">
    <property type="nucleotide sequence ID" value="NZ_QQOH01000002.1"/>
</dbReference>
<evidence type="ECO:0000259" key="9">
    <source>
        <dbReference type="PROSITE" id="PS50839"/>
    </source>
</evidence>
<dbReference type="SMART" id="SM01079">
    <property type="entry name" value="CHASE"/>
    <property type="match status" value="1"/>
</dbReference>
<dbReference type="InterPro" id="IPR043128">
    <property type="entry name" value="Rev_trsase/Diguanyl_cyclase"/>
</dbReference>
<dbReference type="CDD" id="cd01949">
    <property type="entry name" value="GGDEF"/>
    <property type="match status" value="1"/>
</dbReference>
<feature type="domain" description="GGDEF" evidence="10">
    <location>
        <begin position="390"/>
        <end position="525"/>
    </location>
</feature>
<proteinExistence type="predicted"/>
<keyword evidence="6 8" id="KW-0472">Membrane</keyword>
<comment type="subcellular location">
    <subcellularLocation>
        <location evidence="2">Membrane</location>
    </subcellularLocation>
</comment>
<feature type="transmembrane region" description="Helical" evidence="8">
    <location>
        <begin position="309"/>
        <end position="330"/>
    </location>
</feature>
<reference evidence="11 12" key="1">
    <citation type="submission" date="2018-07" db="EMBL/GenBank/DDBJ databases">
        <title>Motiliproteus coralliicola sp. nov., a bacterium isolated from Coral.</title>
        <authorList>
            <person name="Wang G."/>
        </authorList>
    </citation>
    <scope>NUCLEOTIDE SEQUENCE [LARGE SCALE GENOMIC DNA]</scope>
    <source>
        <strain evidence="11 12">C34</strain>
    </source>
</reference>
<dbReference type="Pfam" id="PF03924">
    <property type="entry name" value="CHASE"/>
    <property type="match status" value="1"/>
</dbReference>
<name>A0A369WM39_9GAMM</name>
<dbReference type="PROSITE" id="PS50887">
    <property type="entry name" value="GGDEF"/>
    <property type="match status" value="1"/>
</dbReference>
<dbReference type="EC" id="2.7.7.65" evidence="3"/>
<evidence type="ECO:0000313" key="12">
    <source>
        <dbReference type="Proteomes" id="UP000253769"/>
    </source>
</evidence>
<evidence type="ECO:0000256" key="6">
    <source>
        <dbReference type="ARBA" id="ARBA00023136"/>
    </source>
</evidence>
<evidence type="ECO:0000256" key="7">
    <source>
        <dbReference type="ARBA" id="ARBA00034247"/>
    </source>
</evidence>
<evidence type="ECO:0000313" key="11">
    <source>
        <dbReference type="EMBL" id="RDE22737.1"/>
    </source>
</evidence>
<protein>
    <recommendedName>
        <fullName evidence="3">diguanylate cyclase</fullName>
        <ecNumber evidence="3">2.7.7.65</ecNumber>
    </recommendedName>
</protein>
<dbReference type="Pfam" id="PF00990">
    <property type="entry name" value="GGDEF"/>
    <property type="match status" value="1"/>
</dbReference>
<dbReference type="GO" id="GO:0007165">
    <property type="term" value="P:signal transduction"/>
    <property type="evidence" value="ECO:0007669"/>
    <property type="project" value="UniProtKB-ARBA"/>
</dbReference>
<dbReference type="InterPro" id="IPR006189">
    <property type="entry name" value="CHASE_dom"/>
</dbReference>
<evidence type="ECO:0000256" key="2">
    <source>
        <dbReference type="ARBA" id="ARBA00004370"/>
    </source>
</evidence>
<accession>A0A369WM39</accession>
<organism evidence="11 12">
    <name type="scientific">Motiliproteus coralliicola</name>
    <dbReference type="NCBI Taxonomy" id="2283196"/>
    <lineage>
        <taxon>Bacteria</taxon>
        <taxon>Pseudomonadati</taxon>
        <taxon>Pseudomonadota</taxon>
        <taxon>Gammaproteobacteria</taxon>
        <taxon>Oceanospirillales</taxon>
        <taxon>Oceanospirillaceae</taxon>
        <taxon>Motiliproteus</taxon>
    </lineage>
</organism>
<comment type="caution">
    <text evidence="11">The sequence shown here is derived from an EMBL/GenBank/DDBJ whole genome shotgun (WGS) entry which is preliminary data.</text>
</comment>
<dbReference type="GO" id="GO:0005886">
    <property type="term" value="C:plasma membrane"/>
    <property type="evidence" value="ECO:0007669"/>
    <property type="project" value="TreeGrafter"/>
</dbReference>
<dbReference type="Gene3D" id="3.30.70.270">
    <property type="match status" value="1"/>
</dbReference>
<dbReference type="GO" id="GO:1902201">
    <property type="term" value="P:negative regulation of bacterial-type flagellum-dependent cell motility"/>
    <property type="evidence" value="ECO:0007669"/>
    <property type="project" value="TreeGrafter"/>
</dbReference>
<feature type="domain" description="CHASE" evidence="9">
    <location>
        <begin position="81"/>
        <end position="294"/>
    </location>
</feature>
<sequence>MPSSVKVSLIIIGVILTGVTLSGATGYLVNQAEERSIASEFQADIIKGSEVLERELLTNFETLHSLSILFGQSQVPGLDRFREVSREILSRHPNIQALEWIPKVPHSQKEQFQAAMRQYIPSYEFTQRDAQGLMVPVDTREVYYPVHYVEPLMGNEAALGFDLGSSPTRLSTLNQSILTASPQASSSIDLIQGGEKRKGFLAVLPIFAGLPTTTLSRKENVEGFVLGVFRIGDIVNSSLTADNRAEFHIRLIDKTRPDKPELLFSNAPKGRSPYQRISFERELPSLWGRNWAIQASPSNIYVTQRGDNFSLILSLAGLIFTALIALYIYLTARHAAIVEETVREKTLALNLANQELQALSRSDGLTELANRRHLDEFLEKEWYRAIRNRAAISFVFADVDFFKAYNDHYGHLRGDECLRAIAGALKSVTRRPGDLAARYGGEEFALVLADTENSLAMAEKCRAAVLALQIPHEYSEISEFVTISVGVCTLIPEAGDKPQMIIKAADEALYSAKQAGRNQVSWLESKLAV</sequence>
<evidence type="ECO:0000256" key="4">
    <source>
        <dbReference type="ARBA" id="ARBA00022692"/>
    </source>
</evidence>
<dbReference type="OrthoDB" id="73375at2"/>
<evidence type="ECO:0000256" key="3">
    <source>
        <dbReference type="ARBA" id="ARBA00012528"/>
    </source>
</evidence>
<dbReference type="SUPFAM" id="SSF55073">
    <property type="entry name" value="Nucleotide cyclase"/>
    <property type="match status" value="1"/>
</dbReference>
<gene>
    <name evidence="11" type="ORF">DV711_09165</name>
</gene>
<dbReference type="NCBIfam" id="TIGR00254">
    <property type="entry name" value="GGDEF"/>
    <property type="match status" value="1"/>
</dbReference>
<dbReference type="PANTHER" id="PTHR45138">
    <property type="entry name" value="REGULATORY COMPONENTS OF SENSORY TRANSDUCTION SYSTEM"/>
    <property type="match status" value="1"/>
</dbReference>
<comment type="cofactor">
    <cofactor evidence="1">
        <name>Mg(2+)</name>
        <dbReference type="ChEBI" id="CHEBI:18420"/>
    </cofactor>
</comment>
<dbReference type="InterPro" id="IPR050469">
    <property type="entry name" value="Diguanylate_Cyclase"/>
</dbReference>
<evidence type="ECO:0000259" key="10">
    <source>
        <dbReference type="PROSITE" id="PS50887"/>
    </source>
</evidence>
<dbReference type="GO" id="GO:0052621">
    <property type="term" value="F:diguanylate cyclase activity"/>
    <property type="evidence" value="ECO:0007669"/>
    <property type="project" value="UniProtKB-EC"/>
</dbReference>
<keyword evidence="4 8" id="KW-0812">Transmembrane</keyword>
<dbReference type="AlphaFoldDB" id="A0A369WM39"/>
<dbReference type="InterPro" id="IPR029787">
    <property type="entry name" value="Nucleotide_cyclase"/>
</dbReference>
<evidence type="ECO:0000256" key="8">
    <source>
        <dbReference type="SAM" id="Phobius"/>
    </source>
</evidence>
<evidence type="ECO:0000256" key="1">
    <source>
        <dbReference type="ARBA" id="ARBA00001946"/>
    </source>
</evidence>
<dbReference type="PANTHER" id="PTHR45138:SF9">
    <property type="entry name" value="DIGUANYLATE CYCLASE DGCM-RELATED"/>
    <property type="match status" value="1"/>
</dbReference>
<dbReference type="PROSITE" id="PS50839">
    <property type="entry name" value="CHASE"/>
    <property type="match status" value="1"/>
</dbReference>
<evidence type="ECO:0000256" key="5">
    <source>
        <dbReference type="ARBA" id="ARBA00022989"/>
    </source>
</evidence>
<dbReference type="FunFam" id="3.30.70.270:FF:000001">
    <property type="entry name" value="Diguanylate cyclase domain protein"/>
    <property type="match status" value="1"/>
</dbReference>
<dbReference type="GO" id="GO:0043709">
    <property type="term" value="P:cell adhesion involved in single-species biofilm formation"/>
    <property type="evidence" value="ECO:0007669"/>
    <property type="project" value="TreeGrafter"/>
</dbReference>
<dbReference type="InterPro" id="IPR042240">
    <property type="entry name" value="CHASE_sf"/>
</dbReference>
<dbReference type="Gene3D" id="3.30.450.350">
    <property type="entry name" value="CHASE domain"/>
    <property type="match status" value="1"/>
</dbReference>
<dbReference type="InterPro" id="IPR000160">
    <property type="entry name" value="GGDEF_dom"/>
</dbReference>
<feature type="transmembrane region" description="Helical" evidence="8">
    <location>
        <begin position="7"/>
        <end position="29"/>
    </location>
</feature>
<dbReference type="SMART" id="SM00267">
    <property type="entry name" value="GGDEF"/>
    <property type="match status" value="1"/>
</dbReference>
<keyword evidence="5 8" id="KW-1133">Transmembrane helix</keyword>
<comment type="catalytic activity">
    <reaction evidence="7">
        <text>2 GTP = 3',3'-c-di-GMP + 2 diphosphate</text>
        <dbReference type="Rhea" id="RHEA:24898"/>
        <dbReference type="ChEBI" id="CHEBI:33019"/>
        <dbReference type="ChEBI" id="CHEBI:37565"/>
        <dbReference type="ChEBI" id="CHEBI:58805"/>
        <dbReference type="EC" id="2.7.7.65"/>
    </reaction>
</comment>
<dbReference type="EMBL" id="QQOH01000002">
    <property type="protein sequence ID" value="RDE22737.1"/>
    <property type="molecule type" value="Genomic_DNA"/>
</dbReference>
<dbReference type="Proteomes" id="UP000253769">
    <property type="component" value="Unassembled WGS sequence"/>
</dbReference>